<dbReference type="AlphaFoldDB" id="A0AAW4Z045"/>
<dbReference type="Proteomes" id="UP001200544">
    <property type="component" value="Unassembled WGS sequence"/>
</dbReference>
<keyword evidence="1" id="KW-0732">Signal</keyword>
<evidence type="ECO:0000256" key="1">
    <source>
        <dbReference type="SAM" id="SignalP"/>
    </source>
</evidence>
<organism evidence="3 4">
    <name type="scientific">Bacteroides thetaiotaomicron</name>
    <dbReference type="NCBI Taxonomy" id="818"/>
    <lineage>
        <taxon>Bacteria</taxon>
        <taxon>Pseudomonadati</taxon>
        <taxon>Bacteroidota</taxon>
        <taxon>Bacteroidia</taxon>
        <taxon>Bacteroidales</taxon>
        <taxon>Bacteroidaceae</taxon>
        <taxon>Bacteroides</taxon>
    </lineage>
</organism>
<reference evidence="3" key="1">
    <citation type="submission" date="2021-07" db="EMBL/GenBank/DDBJ databases">
        <title>Comparative genomics of Bacteroides fragilis group isolates reveals species-dependent resistance mechanisms and validates clinical tools for resistance prediction.</title>
        <authorList>
            <person name="Wallace M.J."/>
            <person name="Jean S."/>
            <person name="Wallace M.A."/>
            <person name="Carey-Ann B.D."/>
            <person name="Dantas G."/>
        </authorList>
    </citation>
    <scope>NUCLEOTIDE SEQUENCE</scope>
    <source>
        <strain evidence="3">BJH_160</strain>
    </source>
</reference>
<evidence type="ECO:0000259" key="2">
    <source>
        <dbReference type="Pfam" id="PF20448"/>
    </source>
</evidence>
<feature type="chain" id="PRO_5043879405" description="DUF6705 domain-containing protein" evidence="1">
    <location>
        <begin position="21"/>
        <end position="165"/>
    </location>
</feature>
<evidence type="ECO:0000313" key="4">
    <source>
        <dbReference type="Proteomes" id="UP001200544"/>
    </source>
</evidence>
<proteinExistence type="predicted"/>
<gene>
    <name evidence="3" type="ORF">K0H07_06785</name>
</gene>
<protein>
    <recommendedName>
        <fullName evidence="2">DUF6705 domain-containing protein</fullName>
    </recommendedName>
</protein>
<feature type="signal peptide" evidence="1">
    <location>
        <begin position="1"/>
        <end position="20"/>
    </location>
</feature>
<evidence type="ECO:0000313" key="3">
    <source>
        <dbReference type="EMBL" id="MCE9236864.1"/>
    </source>
</evidence>
<feature type="domain" description="DUF6705" evidence="2">
    <location>
        <begin position="3"/>
        <end position="82"/>
    </location>
</feature>
<dbReference type="InterPro" id="IPR046551">
    <property type="entry name" value="DUF6705"/>
</dbReference>
<dbReference type="RefSeq" id="WP_143066950.1">
    <property type="nucleotide sequence ID" value="NZ_JAHYQA010000003.1"/>
</dbReference>
<dbReference type="Pfam" id="PF20448">
    <property type="entry name" value="DUF6705"/>
    <property type="match status" value="1"/>
</dbReference>
<name>A0AAW4Z045_BACT4</name>
<dbReference type="EMBL" id="JAHYQA010000003">
    <property type="protein sequence ID" value="MCE9236864.1"/>
    <property type="molecule type" value="Genomic_DNA"/>
</dbReference>
<accession>A0AAW4Z045</accession>
<sequence length="165" mass="18610">MNKRKLILLLSLFIVLCVNAQPVVYKKAAHDLTPFTGTWTASKGDMKYEITFEKGTLDLEIDVNYTIEVVLASAKWFKGGKMIREVKINGLNSILQGLVAEEDPLYLSIAYSDKEYESNFSGDFIIDSVKPLKAKLTIYPALIITKGPRDTTYEFPTTLEFTKTK</sequence>
<comment type="caution">
    <text evidence="3">The sequence shown here is derived from an EMBL/GenBank/DDBJ whole genome shotgun (WGS) entry which is preliminary data.</text>
</comment>